<dbReference type="PANTHER" id="PTHR11014">
    <property type="entry name" value="PEPTIDASE M20 FAMILY MEMBER"/>
    <property type="match status" value="1"/>
</dbReference>
<dbReference type="Gene3D" id="3.30.70.360">
    <property type="match status" value="1"/>
</dbReference>
<dbReference type="Pfam" id="PF07687">
    <property type="entry name" value="M20_dimer"/>
    <property type="match status" value="1"/>
</dbReference>
<dbReference type="EMBL" id="QRVK01000004">
    <property type="protein sequence ID" value="RGS43751.1"/>
    <property type="molecule type" value="Genomic_DNA"/>
</dbReference>
<organism evidence="2 3">
    <name type="scientific">Coprococcus eutactus</name>
    <dbReference type="NCBI Taxonomy" id="33043"/>
    <lineage>
        <taxon>Bacteria</taxon>
        <taxon>Bacillati</taxon>
        <taxon>Bacillota</taxon>
        <taxon>Clostridia</taxon>
        <taxon>Lachnospirales</taxon>
        <taxon>Lachnospiraceae</taxon>
        <taxon>Coprococcus</taxon>
    </lineage>
</organism>
<dbReference type="Gene3D" id="3.40.630.10">
    <property type="entry name" value="Zn peptidases"/>
    <property type="match status" value="1"/>
</dbReference>
<proteinExistence type="predicted"/>
<dbReference type="Proteomes" id="UP000283295">
    <property type="component" value="Unassembled WGS sequence"/>
</dbReference>
<dbReference type="OrthoDB" id="9776731at2"/>
<dbReference type="GO" id="GO:0016787">
    <property type="term" value="F:hydrolase activity"/>
    <property type="evidence" value="ECO:0007669"/>
    <property type="project" value="UniProtKB-KW"/>
</dbReference>
<reference evidence="2 3" key="1">
    <citation type="submission" date="2018-08" db="EMBL/GenBank/DDBJ databases">
        <title>A genome reference for cultivated species of the human gut microbiota.</title>
        <authorList>
            <person name="Zou Y."/>
            <person name="Xue W."/>
            <person name="Luo G."/>
        </authorList>
    </citation>
    <scope>NUCLEOTIDE SEQUENCE [LARGE SCALE GENOMIC DNA]</scope>
    <source>
        <strain evidence="2 3">AF22-21</strain>
    </source>
</reference>
<gene>
    <name evidence="2" type="ORF">DWX94_02870</name>
</gene>
<keyword evidence="2" id="KW-0378">Hydrolase</keyword>
<dbReference type="PANTHER" id="PTHR11014:SF169">
    <property type="entry name" value="CLAN MH, FAMILY M20, PEPTIDASE T-LIKE METALLOPEPTIDASE"/>
    <property type="match status" value="1"/>
</dbReference>
<comment type="caution">
    <text evidence="2">The sequence shown here is derived from an EMBL/GenBank/DDBJ whole genome shotgun (WGS) entry which is preliminary data.</text>
</comment>
<evidence type="ECO:0000313" key="2">
    <source>
        <dbReference type="EMBL" id="RGS43751.1"/>
    </source>
</evidence>
<dbReference type="Pfam" id="PF01546">
    <property type="entry name" value="Peptidase_M20"/>
    <property type="match status" value="1"/>
</dbReference>
<dbReference type="AlphaFoldDB" id="A0A3R5WPL3"/>
<name>A0A3R5WPL3_9FIRM</name>
<evidence type="ECO:0000313" key="3">
    <source>
        <dbReference type="Proteomes" id="UP000283295"/>
    </source>
</evidence>
<accession>A0A3R5WPL3</accession>
<dbReference type="SUPFAM" id="SSF53187">
    <property type="entry name" value="Zn-dependent exopeptidases"/>
    <property type="match status" value="1"/>
</dbReference>
<dbReference type="InterPro" id="IPR017439">
    <property type="entry name" value="Amidohydrolase"/>
</dbReference>
<dbReference type="InterPro" id="IPR036264">
    <property type="entry name" value="Bact_exopeptidase_dim_dom"/>
</dbReference>
<dbReference type="SUPFAM" id="SSF55031">
    <property type="entry name" value="Bacterial exopeptidase dimerisation domain"/>
    <property type="match status" value="1"/>
</dbReference>
<dbReference type="InterPro" id="IPR002933">
    <property type="entry name" value="Peptidase_M20"/>
</dbReference>
<dbReference type="InterPro" id="IPR011650">
    <property type="entry name" value="Peptidase_M20_dimer"/>
</dbReference>
<protein>
    <submittedName>
        <fullName evidence="2">M20/M25/M40 family metallo-hydrolase</fullName>
    </submittedName>
</protein>
<sequence>MIDEKEHGGIMEIDKGLMTKIYDLRHRLHGIPEASMHETQTKAVLMSFLRENTDLEIVDRGVWFYAVLKSSYDRIGDEERPPIGFRADMDAVCGQDGKPGHYCGHDGHSSILCGAAAWLSRAMEKCGNTHVCDRNNNSGAICWNQIINRDIYFIFQPGEEIGAGARLCRDLIIEKNIGEIYGLHNIPGYPRNHVLTIDGTFACASTGLEIHMAGAASHAAYPEAGKNPGPAIARLLLEVEKLTEEYNRSRGFVRMTLIGMDIGSANYGVAASEGTLRMTVRAEREQIFAGYVDEIKQIAQNTADDGGFTLDIQEIERFPATENHAVNVDKLRKCAADQNIVVTELAEPMRWSEDFGYYLQETKGAFFGIGDGEDHAQLHTAGFEFPDEIIETAVKMFVGLALM</sequence>
<feature type="domain" description="Peptidase M20 dimerisation" evidence="1">
    <location>
        <begin position="206"/>
        <end position="304"/>
    </location>
</feature>
<evidence type="ECO:0000259" key="1">
    <source>
        <dbReference type="Pfam" id="PF07687"/>
    </source>
</evidence>